<keyword evidence="5" id="KW-1185">Reference proteome</keyword>
<evidence type="ECO:0000256" key="1">
    <source>
        <dbReference type="SAM" id="MobiDB-lite"/>
    </source>
</evidence>
<dbReference type="InterPro" id="IPR012902">
    <property type="entry name" value="N_methyl_site"/>
</dbReference>
<dbReference type="Pfam" id="PF07963">
    <property type="entry name" value="N_methyl"/>
    <property type="match status" value="1"/>
</dbReference>
<dbReference type="InterPro" id="IPR045584">
    <property type="entry name" value="Pilin-like"/>
</dbReference>
<dbReference type="RefSeq" id="WP_230220361.1">
    <property type="nucleotide sequence ID" value="NZ_JAJKFT010000010.1"/>
</dbReference>
<sequence>MNVLPAKKRPRGFTLLELLVVIGIICLLIALLLPAVRRSCEASRRMACTNNMKRLGLAMHNYADTFGCFPPAMGGTNLGNDPEQSNVGRLSGMVCILPMLEQNALYEQITAPLDADDKLYPALGPAPWIADYPPWKIELDELTCPSAVREASELGQTNYAFCIGDLARDVHQPTRLRGMFGGNLTSTFKDAVDGTSNTILLGEIGNRSDNRIVGQYATMAPAEMLDDPSKSRQFRSKRDDERYSDDFPLSEFGRGGRWADGSAGDSQFNTILPPNSPSCAVGGREAADGLYSATGYHPGGVNVTRLDGSVRFISEQIDCGDLTKPTLTAAQMSNPLVGSPYGVWGALGTIDGGEEVGDY</sequence>
<protein>
    <submittedName>
        <fullName evidence="4">DUF1559 domain-containing protein</fullName>
    </submittedName>
</protein>
<name>A0A9X1SKI3_9BACT</name>
<evidence type="ECO:0000313" key="4">
    <source>
        <dbReference type="EMBL" id="MCC9629789.1"/>
    </source>
</evidence>
<evidence type="ECO:0000313" key="5">
    <source>
        <dbReference type="Proteomes" id="UP001139103"/>
    </source>
</evidence>
<comment type="caution">
    <text evidence="4">The sequence shown here is derived from an EMBL/GenBank/DDBJ whole genome shotgun (WGS) entry which is preliminary data.</text>
</comment>
<dbReference type="NCBIfam" id="TIGR04294">
    <property type="entry name" value="pre_pil_HX9DG"/>
    <property type="match status" value="1"/>
</dbReference>
<dbReference type="EMBL" id="JAJKFT010000010">
    <property type="protein sequence ID" value="MCC9629789.1"/>
    <property type="molecule type" value="Genomic_DNA"/>
</dbReference>
<dbReference type="AlphaFoldDB" id="A0A9X1SKI3"/>
<proteinExistence type="predicted"/>
<feature type="transmembrane region" description="Helical" evidence="2">
    <location>
        <begin position="12"/>
        <end position="36"/>
    </location>
</feature>
<feature type="region of interest" description="Disordered" evidence="1">
    <location>
        <begin position="226"/>
        <end position="246"/>
    </location>
</feature>
<keyword evidence="2" id="KW-0812">Transmembrane</keyword>
<dbReference type="SUPFAM" id="SSF54523">
    <property type="entry name" value="Pili subunits"/>
    <property type="match status" value="1"/>
</dbReference>
<keyword evidence="2" id="KW-1133">Transmembrane helix</keyword>
<reference evidence="4" key="1">
    <citation type="submission" date="2021-11" db="EMBL/GenBank/DDBJ databases">
        <title>Genome sequence.</title>
        <authorList>
            <person name="Sun Q."/>
        </authorList>
    </citation>
    <scope>NUCLEOTIDE SEQUENCE</scope>
    <source>
        <strain evidence="4">JC732</strain>
    </source>
</reference>
<feature type="compositionally biased region" description="Basic and acidic residues" evidence="1">
    <location>
        <begin position="236"/>
        <end position="245"/>
    </location>
</feature>
<dbReference type="PANTHER" id="PTHR30093">
    <property type="entry name" value="GENERAL SECRETION PATHWAY PROTEIN G"/>
    <property type="match status" value="1"/>
</dbReference>
<evidence type="ECO:0000259" key="3">
    <source>
        <dbReference type="Pfam" id="PF07596"/>
    </source>
</evidence>
<dbReference type="InterPro" id="IPR027558">
    <property type="entry name" value="Pre_pil_HX9DG_C"/>
</dbReference>
<dbReference type="Proteomes" id="UP001139103">
    <property type="component" value="Unassembled WGS sequence"/>
</dbReference>
<dbReference type="Gene3D" id="3.30.700.10">
    <property type="entry name" value="Glycoprotein, Type 4 Pilin"/>
    <property type="match status" value="1"/>
</dbReference>
<dbReference type="Pfam" id="PF07596">
    <property type="entry name" value="SBP_bac_10"/>
    <property type="match status" value="1"/>
</dbReference>
<dbReference type="PANTHER" id="PTHR30093:SF2">
    <property type="entry name" value="TYPE II SECRETION SYSTEM PROTEIN H"/>
    <property type="match status" value="1"/>
</dbReference>
<evidence type="ECO:0000256" key="2">
    <source>
        <dbReference type="SAM" id="Phobius"/>
    </source>
</evidence>
<accession>A0A9X1SKI3</accession>
<keyword evidence="2" id="KW-0472">Membrane</keyword>
<organism evidence="4 5">
    <name type="scientific">Blastopirellula sediminis</name>
    <dbReference type="NCBI Taxonomy" id="2894196"/>
    <lineage>
        <taxon>Bacteria</taxon>
        <taxon>Pseudomonadati</taxon>
        <taxon>Planctomycetota</taxon>
        <taxon>Planctomycetia</taxon>
        <taxon>Pirellulales</taxon>
        <taxon>Pirellulaceae</taxon>
        <taxon>Blastopirellula</taxon>
    </lineage>
</organism>
<feature type="domain" description="DUF1559" evidence="3">
    <location>
        <begin position="41"/>
        <end position="318"/>
    </location>
</feature>
<dbReference type="NCBIfam" id="TIGR02532">
    <property type="entry name" value="IV_pilin_GFxxxE"/>
    <property type="match status" value="1"/>
</dbReference>
<dbReference type="InterPro" id="IPR011453">
    <property type="entry name" value="DUF1559"/>
</dbReference>
<gene>
    <name evidence="4" type="ORF">LOC68_15475</name>
</gene>